<dbReference type="AlphaFoldDB" id="A0A396J9S5"/>
<evidence type="ECO:0000313" key="2">
    <source>
        <dbReference type="EMBL" id="RHN73784.1"/>
    </source>
</evidence>
<dbReference type="PANTHER" id="PTHR31198:SF1">
    <property type="entry name" value="CENTROSOMAL AT-AC SPLICING FACTOR"/>
    <property type="match status" value="1"/>
</dbReference>
<name>A0A396J9S5_MEDTR</name>
<dbReference type="Gramene" id="rna9646">
    <property type="protein sequence ID" value="RHN73784.1"/>
    <property type="gene ID" value="gene9646"/>
</dbReference>
<dbReference type="Pfam" id="PF14968">
    <property type="entry name" value="CCDC84"/>
    <property type="match status" value="1"/>
</dbReference>
<gene>
    <name evidence="2" type="ORF">MtrunA17_Chr2g0302281</name>
</gene>
<accession>A0A396J9S5</accession>
<comment type="caution">
    <text evidence="2">The sequence shown here is derived from an EMBL/GenBank/DDBJ whole genome shotgun (WGS) entry which is preliminary data.</text>
</comment>
<reference evidence="2" key="1">
    <citation type="journal article" date="2018" name="Nat. Plants">
        <title>Whole-genome landscape of Medicago truncatula symbiotic genes.</title>
        <authorList>
            <person name="Pecrix Y."/>
            <person name="Gamas P."/>
            <person name="Carrere S."/>
        </authorList>
    </citation>
    <scope>NUCLEOTIDE SEQUENCE</scope>
    <source>
        <tissue evidence="2">Leaves</tissue>
    </source>
</reference>
<dbReference type="Proteomes" id="UP000265566">
    <property type="component" value="Chromosome 2"/>
</dbReference>
<organism evidence="2">
    <name type="scientific">Medicago truncatula</name>
    <name type="common">Barrel medic</name>
    <name type="synonym">Medicago tribuloides</name>
    <dbReference type="NCBI Taxonomy" id="3880"/>
    <lineage>
        <taxon>Eukaryota</taxon>
        <taxon>Viridiplantae</taxon>
        <taxon>Streptophyta</taxon>
        <taxon>Embryophyta</taxon>
        <taxon>Tracheophyta</taxon>
        <taxon>Spermatophyta</taxon>
        <taxon>Magnoliopsida</taxon>
        <taxon>eudicotyledons</taxon>
        <taxon>Gunneridae</taxon>
        <taxon>Pentapetalae</taxon>
        <taxon>rosids</taxon>
        <taxon>fabids</taxon>
        <taxon>Fabales</taxon>
        <taxon>Fabaceae</taxon>
        <taxon>Papilionoideae</taxon>
        <taxon>50 kb inversion clade</taxon>
        <taxon>NPAAA clade</taxon>
        <taxon>Hologalegina</taxon>
        <taxon>IRL clade</taxon>
        <taxon>Trifolieae</taxon>
        <taxon>Medicago</taxon>
    </lineage>
</organism>
<dbReference type="PANTHER" id="PTHR31198">
    <property type="entry name" value="COILED-COIL DOMAIN-CONTAINING PROTEIN 84"/>
    <property type="match status" value="1"/>
</dbReference>
<sequence>MREQSENKSKSAKPKTGTKEKKKSEFEFCKVCKINHDQGLRHKYFPKHKQSLSTFLSRFKNKLSDVRFFLKTPSPLTPQLASGNRFWCVFCDQDIDEHSSSFACENAIRHLASVEHVNNLKHFFWKYGGTVDQLDVFTVSHNDVAKWDKRCANLKKEASLQSEESPGAVFGPSSDIHNQSNNENIDSFKNNIYSNSVNSNVVLPLHCYTNEYQVSSSGHSGVGNTGLLDIGKSSLPSEACSSANTLALQDFAGIQMLTRISFVPAENGGGNVHSGAPPPWFETTEGVQMHPKPVLGDLVSHSNKSGKHKKLNPKRVGAAWAEKRKIEMEMEKRGETVRNECDASWLPNFGRVWQSGSRRESRKEFEKEKQELSNVEAQPKMPIKIQPYVSKRMVRFTF</sequence>
<dbReference type="InterPro" id="IPR028015">
    <property type="entry name" value="CCDC84-like"/>
</dbReference>
<protein>
    <submittedName>
        <fullName evidence="2">Putative Coiled-coil domain-containing protein</fullName>
    </submittedName>
</protein>
<feature type="region of interest" description="Disordered" evidence="1">
    <location>
        <begin position="1"/>
        <end position="21"/>
    </location>
</feature>
<dbReference type="EMBL" id="PSQE01000002">
    <property type="protein sequence ID" value="RHN73784.1"/>
    <property type="molecule type" value="Genomic_DNA"/>
</dbReference>
<proteinExistence type="predicted"/>
<evidence type="ECO:0000256" key="1">
    <source>
        <dbReference type="SAM" id="MobiDB-lite"/>
    </source>
</evidence>